<keyword evidence="3" id="KW-1003">Cell membrane</keyword>
<dbReference type="Gene3D" id="1.20.1560.10">
    <property type="entry name" value="ABC transporter type 1, transmembrane domain"/>
    <property type="match status" value="1"/>
</dbReference>
<name>A0A9D1GA32_9FIRM</name>
<evidence type="ECO:0000256" key="2">
    <source>
        <dbReference type="ARBA" id="ARBA00022448"/>
    </source>
</evidence>
<dbReference type="InterPro" id="IPR011527">
    <property type="entry name" value="ABC1_TM_dom"/>
</dbReference>
<dbReference type="InterPro" id="IPR039421">
    <property type="entry name" value="Type_1_exporter"/>
</dbReference>
<dbReference type="PANTHER" id="PTHR43394:SF1">
    <property type="entry name" value="ATP-BINDING CASSETTE SUB-FAMILY B MEMBER 10, MITOCHONDRIAL"/>
    <property type="match status" value="1"/>
</dbReference>
<dbReference type="GO" id="GO:0005886">
    <property type="term" value="C:plasma membrane"/>
    <property type="evidence" value="ECO:0007669"/>
    <property type="project" value="UniProtKB-SubCell"/>
</dbReference>
<comment type="caution">
    <text evidence="12">The sequence shown here is derived from an EMBL/GenBank/DDBJ whole genome shotgun (WGS) entry which is preliminary data.</text>
</comment>
<dbReference type="Gene3D" id="3.40.50.300">
    <property type="entry name" value="P-loop containing nucleotide triphosphate hydrolases"/>
    <property type="match status" value="1"/>
</dbReference>
<dbReference type="PROSITE" id="PS00211">
    <property type="entry name" value="ABC_TRANSPORTER_1"/>
    <property type="match status" value="1"/>
</dbReference>
<dbReference type="InterPro" id="IPR027417">
    <property type="entry name" value="P-loop_NTPase"/>
</dbReference>
<dbReference type="PROSITE" id="PS50893">
    <property type="entry name" value="ABC_TRANSPORTER_2"/>
    <property type="match status" value="1"/>
</dbReference>
<dbReference type="SUPFAM" id="SSF90123">
    <property type="entry name" value="ABC transporter transmembrane region"/>
    <property type="match status" value="1"/>
</dbReference>
<dbReference type="InterPro" id="IPR017871">
    <property type="entry name" value="ABC_transporter-like_CS"/>
</dbReference>
<protein>
    <submittedName>
        <fullName evidence="12">ABC transporter ATP-binding protein</fullName>
    </submittedName>
</protein>
<accession>A0A9D1GA32</accession>
<comment type="subcellular location">
    <subcellularLocation>
        <location evidence="1">Cell membrane</location>
        <topology evidence="1">Multi-pass membrane protein</topology>
    </subcellularLocation>
</comment>
<dbReference type="PANTHER" id="PTHR43394">
    <property type="entry name" value="ATP-DEPENDENT PERMEASE MDL1, MITOCHONDRIAL"/>
    <property type="match status" value="1"/>
</dbReference>
<evidence type="ECO:0000256" key="7">
    <source>
        <dbReference type="ARBA" id="ARBA00022989"/>
    </source>
</evidence>
<feature type="domain" description="ABC transporter" evidence="10">
    <location>
        <begin position="352"/>
        <end position="592"/>
    </location>
</feature>
<dbReference type="InterPro" id="IPR003439">
    <property type="entry name" value="ABC_transporter-like_ATP-bd"/>
</dbReference>
<evidence type="ECO:0000256" key="5">
    <source>
        <dbReference type="ARBA" id="ARBA00022741"/>
    </source>
</evidence>
<evidence type="ECO:0000313" key="13">
    <source>
        <dbReference type="Proteomes" id="UP000886893"/>
    </source>
</evidence>
<dbReference type="GO" id="GO:0005524">
    <property type="term" value="F:ATP binding"/>
    <property type="evidence" value="ECO:0007669"/>
    <property type="project" value="UniProtKB-KW"/>
</dbReference>
<keyword evidence="8 9" id="KW-0472">Membrane</keyword>
<feature type="domain" description="ABC transmembrane type-1" evidence="11">
    <location>
        <begin position="32"/>
        <end position="319"/>
    </location>
</feature>
<keyword evidence="6 12" id="KW-0067">ATP-binding</keyword>
<feature type="transmembrane region" description="Helical" evidence="9">
    <location>
        <begin position="31"/>
        <end position="51"/>
    </location>
</feature>
<evidence type="ECO:0000256" key="9">
    <source>
        <dbReference type="SAM" id="Phobius"/>
    </source>
</evidence>
<keyword evidence="2" id="KW-0813">Transport</keyword>
<proteinExistence type="predicted"/>
<evidence type="ECO:0000313" key="12">
    <source>
        <dbReference type="EMBL" id="HIT17623.1"/>
    </source>
</evidence>
<feature type="transmembrane region" description="Helical" evidence="9">
    <location>
        <begin position="262"/>
        <end position="281"/>
    </location>
</feature>
<evidence type="ECO:0000256" key="8">
    <source>
        <dbReference type="ARBA" id="ARBA00023136"/>
    </source>
</evidence>
<keyword evidence="7 9" id="KW-1133">Transmembrane helix</keyword>
<keyword evidence="5" id="KW-0547">Nucleotide-binding</keyword>
<evidence type="ECO:0000256" key="1">
    <source>
        <dbReference type="ARBA" id="ARBA00004651"/>
    </source>
</evidence>
<evidence type="ECO:0000256" key="4">
    <source>
        <dbReference type="ARBA" id="ARBA00022692"/>
    </source>
</evidence>
<evidence type="ECO:0000259" key="11">
    <source>
        <dbReference type="PROSITE" id="PS50929"/>
    </source>
</evidence>
<dbReference type="FunFam" id="3.40.50.300:FF:000854">
    <property type="entry name" value="Multidrug ABC transporter ATP-binding protein"/>
    <property type="match status" value="1"/>
</dbReference>
<dbReference type="SMART" id="SM00382">
    <property type="entry name" value="AAA"/>
    <property type="match status" value="1"/>
</dbReference>
<organism evidence="12 13">
    <name type="scientific">Candidatus Caccosoma faecigallinarum</name>
    <dbReference type="NCBI Taxonomy" id="2840720"/>
    <lineage>
        <taxon>Bacteria</taxon>
        <taxon>Bacillati</taxon>
        <taxon>Bacillota</taxon>
        <taxon>Bacillota incertae sedis</taxon>
        <taxon>Candidatus Caccosoma</taxon>
    </lineage>
</organism>
<reference evidence="12" key="2">
    <citation type="journal article" date="2021" name="PeerJ">
        <title>Extensive microbial diversity within the chicken gut microbiome revealed by metagenomics and culture.</title>
        <authorList>
            <person name="Gilroy R."/>
            <person name="Ravi A."/>
            <person name="Getino M."/>
            <person name="Pursley I."/>
            <person name="Horton D.L."/>
            <person name="Alikhan N.F."/>
            <person name="Baker D."/>
            <person name="Gharbi K."/>
            <person name="Hall N."/>
            <person name="Watson M."/>
            <person name="Adriaenssens E.M."/>
            <person name="Foster-Nyarko E."/>
            <person name="Jarju S."/>
            <person name="Secka A."/>
            <person name="Antonio M."/>
            <person name="Oren A."/>
            <person name="Chaudhuri R.R."/>
            <person name="La Ragione R."/>
            <person name="Hildebrand F."/>
            <person name="Pallen M.J."/>
        </authorList>
    </citation>
    <scope>NUCLEOTIDE SEQUENCE</scope>
    <source>
        <strain evidence="12">14508</strain>
    </source>
</reference>
<gene>
    <name evidence="12" type="ORF">IAD04_04540</name>
</gene>
<dbReference type="SUPFAM" id="SSF52540">
    <property type="entry name" value="P-loop containing nucleoside triphosphate hydrolases"/>
    <property type="match status" value="1"/>
</dbReference>
<evidence type="ECO:0000259" key="10">
    <source>
        <dbReference type="PROSITE" id="PS50893"/>
    </source>
</evidence>
<dbReference type="InterPro" id="IPR003593">
    <property type="entry name" value="AAA+_ATPase"/>
</dbReference>
<evidence type="ECO:0000256" key="3">
    <source>
        <dbReference type="ARBA" id="ARBA00022475"/>
    </source>
</evidence>
<dbReference type="PROSITE" id="PS50929">
    <property type="entry name" value="ABC_TM1F"/>
    <property type="match status" value="1"/>
</dbReference>
<dbReference type="InterPro" id="IPR036640">
    <property type="entry name" value="ABC1_TM_sf"/>
</dbReference>
<feature type="transmembrane region" description="Helical" evidence="9">
    <location>
        <begin position="142"/>
        <end position="167"/>
    </location>
</feature>
<dbReference type="AlphaFoldDB" id="A0A9D1GA32"/>
<dbReference type="GO" id="GO:0016887">
    <property type="term" value="F:ATP hydrolysis activity"/>
    <property type="evidence" value="ECO:0007669"/>
    <property type="project" value="InterPro"/>
</dbReference>
<dbReference type="GO" id="GO:0015421">
    <property type="term" value="F:ABC-type oligopeptide transporter activity"/>
    <property type="evidence" value="ECO:0007669"/>
    <property type="project" value="TreeGrafter"/>
</dbReference>
<reference evidence="12" key="1">
    <citation type="submission" date="2020-10" db="EMBL/GenBank/DDBJ databases">
        <authorList>
            <person name="Gilroy R."/>
        </authorList>
    </citation>
    <scope>NUCLEOTIDE SEQUENCE</scope>
    <source>
        <strain evidence="12">14508</strain>
    </source>
</reference>
<keyword evidence="4 9" id="KW-0812">Transmembrane</keyword>
<feature type="transmembrane region" description="Helical" evidence="9">
    <location>
        <begin position="173"/>
        <end position="192"/>
    </location>
</feature>
<sequence length="604" mass="70273">MKKNLNETKRTLFQNIKDAFKKLYQIDKTTIWFLALSVVFSAISPFIFVLFPKFLLDELSSPQRNITIVILLIVGTALFSFFINSSTALLNWSITPKMERFRNYLKIELGQKIASLDQQDLETPNVLDLNQRSQAALEDGQGVWVLIYGVIYFFEKLFVLVGCISIIFTLNWLFIVILILPVLVGILAEYFWEKSNKKIQNILQPIWRKLIYLMNILTQFQYGKDIRLYNMRQWLLEKYHDMSLLEYHSLKRLWRNNFKNRFGWNLSTFITTAATYIYLTYSVLHQGISIGDFLMYSSAILTFVNSATDFLNLSNYVIAENRYVNDYHLFMQFHQNHPQTQKFNQAGNPINIEFKNVSFKYPNQDQYALKNVSLTIHDHEKLAVVGLNGAGKTTFIKLLTRLYEPTEGEILLNGKNIAFYDKEEYYQLFSVVFQDINLFSFSIKENVAMVEKEDIDENKVWDCLKKAGLEEKVSSLKKGMDTNLQKNLDENGIMLSGGEAQKLVFARALYKDAPFCILDEQTSALDALAELRLYQQFNTILKDKTAIYISHRLSSTRFCDRIVLFKEGKIVEMGTHDELISTNQEYSQLFAMQANYYMNEGGEN</sequence>
<evidence type="ECO:0000256" key="6">
    <source>
        <dbReference type="ARBA" id="ARBA00022840"/>
    </source>
</evidence>
<dbReference type="EMBL" id="DVKI01000139">
    <property type="protein sequence ID" value="HIT17623.1"/>
    <property type="molecule type" value="Genomic_DNA"/>
</dbReference>
<dbReference type="Pfam" id="PF00005">
    <property type="entry name" value="ABC_tran"/>
    <property type="match status" value="1"/>
</dbReference>
<feature type="transmembrane region" description="Helical" evidence="9">
    <location>
        <begin position="66"/>
        <end position="92"/>
    </location>
</feature>
<dbReference type="Proteomes" id="UP000886893">
    <property type="component" value="Unassembled WGS sequence"/>
</dbReference>